<reference evidence="2 3" key="1">
    <citation type="submission" date="2017-09" db="EMBL/GenBank/DDBJ databases">
        <authorList>
            <person name="Ehlers B."/>
            <person name="Leendertz F.H."/>
        </authorList>
    </citation>
    <scope>NUCLEOTIDE SEQUENCE [LARGE SCALE GENOMIC DNA]</scope>
    <source>
        <strain evidence="2 3">DSM 46844</strain>
    </source>
</reference>
<dbReference type="RefSeq" id="WP_097204340.1">
    <property type="nucleotide sequence ID" value="NZ_JACHXB010000001.1"/>
</dbReference>
<evidence type="ECO:0000256" key="1">
    <source>
        <dbReference type="SAM" id="MobiDB-lite"/>
    </source>
</evidence>
<sequence length="101" mass="10698">MTVRDAVPHSSPPAGTPPARVAAGSRREVVELLRRLAVYVETAAVLDERAGRCGSPHLAAVLRERAAARRRTAELVRADLAAQGVATVLRRPSPRAARASS</sequence>
<evidence type="ECO:0000313" key="2">
    <source>
        <dbReference type="EMBL" id="SNX94874.1"/>
    </source>
</evidence>
<dbReference type="Proteomes" id="UP000219514">
    <property type="component" value="Unassembled WGS sequence"/>
</dbReference>
<evidence type="ECO:0000313" key="3">
    <source>
        <dbReference type="Proteomes" id="UP000219514"/>
    </source>
</evidence>
<accession>A0A285E9I8</accession>
<gene>
    <name evidence="2" type="ORF">SAMN06893097_101675</name>
</gene>
<feature type="region of interest" description="Disordered" evidence="1">
    <location>
        <begin position="1"/>
        <end position="24"/>
    </location>
</feature>
<name>A0A285E9I8_9ACTN</name>
<keyword evidence="3" id="KW-1185">Reference proteome</keyword>
<protein>
    <submittedName>
        <fullName evidence="2">Uncharacterized protein</fullName>
    </submittedName>
</protein>
<dbReference type="AlphaFoldDB" id="A0A285E9I8"/>
<dbReference type="EMBL" id="OBDO01000001">
    <property type="protein sequence ID" value="SNX94874.1"/>
    <property type="molecule type" value="Genomic_DNA"/>
</dbReference>
<proteinExistence type="predicted"/>
<organism evidence="2 3">
    <name type="scientific">Geodermatophilus sabuli</name>
    <dbReference type="NCBI Taxonomy" id="1564158"/>
    <lineage>
        <taxon>Bacteria</taxon>
        <taxon>Bacillati</taxon>
        <taxon>Actinomycetota</taxon>
        <taxon>Actinomycetes</taxon>
        <taxon>Geodermatophilales</taxon>
        <taxon>Geodermatophilaceae</taxon>
        <taxon>Geodermatophilus</taxon>
    </lineage>
</organism>